<dbReference type="InterPro" id="IPR023828">
    <property type="entry name" value="Peptidase_S8_Ser-AS"/>
</dbReference>
<dbReference type="InterPro" id="IPR050131">
    <property type="entry name" value="Peptidase_S8_subtilisin-like"/>
</dbReference>
<feature type="region of interest" description="Disordered" evidence="9">
    <location>
        <begin position="339"/>
        <end position="364"/>
    </location>
</feature>
<sequence length="466" mass="47990">MVRITSIAAFAASASATVSLRTLRDLETSSTVNVLVTYRKGSGLAKLNTESLSREERSQSVLNTLTAENFAITASAVELAKSAGVEYTQYWIDSVVAIEGATKELVAQLAALPNVESVASVEVYQLPAVQDETRNVIAANSTNEWGVEIIKAPATWILGNKGKGIVVANIDTGVRGTHEALAANFRSANGWYEPATNSSAPNDRHGHGTHTIGTIAGNNGIGVAPEAKWIACVGCPAGSCPQTDLLTCAQYIVCPTDTNGQNPDCKLAPHVVNNSWGSTQNGNTWYEAAILAWRKAGIIPVFSNGNAGPNCGTVGSPGDSPSVIAVGATDATDFLASFSSKGPEPLQKRFKPDVSAPGKSVRSAGSASDTAYATFSGTSMAAPHTAGAVALILGAKPGSTYETVYKLITDTADTASLKPSGANCGGVSDATYPNNDFGYGRINVFKATSSGPAPSSPAPTTTKPAC</sequence>
<protein>
    <recommendedName>
        <fullName evidence="6">subtilisin</fullName>
        <ecNumber evidence="6">3.4.21.62</ecNumber>
    </recommendedName>
</protein>
<gene>
    <name evidence="11" type="ORF">DYB25_002193</name>
    <name evidence="12" type="ORF">DYB34_004509</name>
</gene>
<evidence type="ECO:0000256" key="6">
    <source>
        <dbReference type="ARBA" id="ARBA00023619"/>
    </source>
</evidence>
<keyword evidence="4 8" id="KW-0720">Serine protease</keyword>
<reference evidence="13 14" key="1">
    <citation type="submission" date="2018-08" db="EMBL/GenBank/DDBJ databases">
        <title>Aphanomyces genome sequencing and annotation.</title>
        <authorList>
            <person name="Minardi D."/>
            <person name="Oidtmann B."/>
            <person name="Van Der Giezen M."/>
            <person name="Studholme D.J."/>
        </authorList>
    </citation>
    <scope>NUCLEOTIDE SEQUENCE [LARGE SCALE GENOMIC DNA]</scope>
    <source>
        <strain evidence="12 14">Si</strain>
        <strain evidence="11 13">Yx</strain>
    </source>
</reference>
<dbReference type="Proteomes" id="UP000283543">
    <property type="component" value="Unassembled WGS sequence"/>
</dbReference>
<dbReference type="Gene3D" id="3.40.50.200">
    <property type="entry name" value="Peptidase S8/S53 domain"/>
    <property type="match status" value="1"/>
</dbReference>
<dbReference type="EMBL" id="QUTB01004143">
    <property type="protein sequence ID" value="RHY63890.1"/>
    <property type="molecule type" value="Genomic_DNA"/>
</dbReference>
<comment type="catalytic activity">
    <reaction evidence="5">
        <text>Hydrolysis of proteins with broad specificity for peptide bonds, and a preference for a large uncharged residue in P1. Hydrolyzes peptide amides.</text>
        <dbReference type="EC" id="3.4.21.62"/>
    </reaction>
</comment>
<feature type="domain" description="Peptidase S8/S53" evidence="10">
    <location>
        <begin position="162"/>
        <end position="440"/>
    </location>
</feature>
<evidence type="ECO:0000256" key="2">
    <source>
        <dbReference type="ARBA" id="ARBA00022670"/>
    </source>
</evidence>
<dbReference type="PROSITE" id="PS51892">
    <property type="entry name" value="SUBTILASE"/>
    <property type="match status" value="1"/>
</dbReference>
<dbReference type="Pfam" id="PF00082">
    <property type="entry name" value="Peptidase_S8"/>
    <property type="match status" value="1"/>
</dbReference>
<dbReference type="VEuPathDB" id="FungiDB:H257_05970"/>
<dbReference type="Proteomes" id="UP000266239">
    <property type="component" value="Unassembled WGS sequence"/>
</dbReference>
<accession>A0A397BHF9</accession>
<keyword evidence="3 8" id="KW-0378">Hydrolase</keyword>
<comment type="similarity">
    <text evidence="1 8">Belongs to the peptidase S8 family.</text>
</comment>
<evidence type="ECO:0000313" key="11">
    <source>
        <dbReference type="EMBL" id="RHY18399.1"/>
    </source>
</evidence>
<feature type="active site" description="Charge relay system" evidence="7 8">
    <location>
        <position position="207"/>
    </location>
</feature>
<dbReference type="PRINTS" id="PR00723">
    <property type="entry name" value="SUBTILISIN"/>
</dbReference>
<evidence type="ECO:0000256" key="1">
    <source>
        <dbReference type="ARBA" id="ARBA00011073"/>
    </source>
</evidence>
<evidence type="ECO:0000259" key="10">
    <source>
        <dbReference type="Pfam" id="PF00082"/>
    </source>
</evidence>
<comment type="caution">
    <text evidence="11">The sequence shown here is derived from an EMBL/GenBank/DDBJ whole genome shotgun (WGS) entry which is preliminary data.</text>
</comment>
<evidence type="ECO:0000256" key="9">
    <source>
        <dbReference type="SAM" id="MobiDB-lite"/>
    </source>
</evidence>
<dbReference type="GO" id="GO:0006508">
    <property type="term" value="P:proteolysis"/>
    <property type="evidence" value="ECO:0007669"/>
    <property type="project" value="UniProtKB-KW"/>
</dbReference>
<evidence type="ECO:0000256" key="4">
    <source>
        <dbReference type="ARBA" id="ARBA00022825"/>
    </source>
</evidence>
<evidence type="ECO:0000313" key="14">
    <source>
        <dbReference type="Proteomes" id="UP000283543"/>
    </source>
</evidence>
<evidence type="ECO:0000313" key="13">
    <source>
        <dbReference type="Proteomes" id="UP000266239"/>
    </source>
</evidence>
<evidence type="ECO:0000256" key="8">
    <source>
        <dbReference type="PROSITE-ProRule" id="PRU01240"/>
    </source>
</evidence>
<dbReference type="PROSITE" id="PS00138">
    <property type="entry name" value="SUBTILASE_SER"/>
    <property type="match status" value="1"/>
</dbReference>
<dbReference type="EMBL" id="QUTA01004782">
    <property type="protein sequence ID" value="RHY18399.1"/>
    <property type="molecule type" value="Genomic_DNA"/>
</dbReference>
<evidence type="ECO:0000256" key="7">
    <source>
        <dbReference type="PIRSR" id="PIRSR615500-1"/>
    </source>
</evidence>
<feature type="active site" description="Charge relay system" evidence="7 8">
    <location>
        <position position="171"/>
    </location>
</feature>
<feature type="active site" description="Charge relay system" evidence="7 8">
    <location>
        <position position="379"/>
    </location>
</feature>
<dbReference type="PANTHER" id="PTHR43806">
    <property type="entry name" value="PEPTIDASE S8"/>
    <property type="match status" value="1"/>
</dbReference>
<dbReference type="EC" id="3.4.21.62" evidence="6"/>
<dbReference type="InterPro" id="IPR000209">
    <property type="entry name" value="Peptidase_S8/S53_dom"/>
</dbReference>
<evidence type="ECO:0000256" key="5">
    <source>
        <dbReference type="ARBA" id="ARBA00023529"/>
    </source>
</evidence>
<dbReference type="InterPro" id="IPR015500">
    <property type="entry name" value="Peptidase_S8_subtilisin-rel"/>
</dbReference>
<dbReference type="AlphaFoldDB" id="A0A397BHF9"/>
<evidence type="ECO:0000313" key="12">
    <source>
        <dbReference type="EMBL" id="RHY63890.1"/>
    </source>
</evidence>
<keyword evidence="2 8" id="KW-0645">Protease</keyword>
<evidence type="ECO:0000256" key="3">
    <source>
        <dbReference type="ARBA" id="ARBA00022801"/>
    </source>
</evidence>
<dbReference type="InterPro" id="IPR036852">
    <property type="entry name" value="Peptidase_S8/S53_dom_sf"/>
</dbReference>
<dbReference type="GO" id="GO:0004252">
    <property type="term" value="F:serine-type endopeptidase activity"/>
    <property type="evidence" value="ECO:0007669"/>
    <property type="project" value="UniProtKB-UniRule"/>
</dbReference>
<dbReference type="SUPFAM" id="SSF52743">
    <property type="entry name" value="Subtilisin-like"/>
    <property type="match status" value="1"/>
</dbReference>
<proteinExistence type="inferred from homology"/>
<name>A0A397BHF9_APHAT</name>
<dbReference type="PANTHER" id="PTHR43806:SF67">
    <property type="entry name" value="EGF-LIKE DOMAIN-CONTAINING PROTEIN"/>
    <property type="match status" value="1"/>
</dbReference>
<organism evidence="11 13">
    <name type="scientific">Aphanomyces astaci</name>
    <name type="common">Crayfish plague agent</name>
    <dbReference type="NCBI Taxonomy" id="112090"/>
    <lineage>
        <taxon>Eukaryota</taxon>
        <taxon>Sar</taxon>
        <taxon>Stramenopiles</taxon>
        <taxon>Oomycota</taxon>
        <taxon>Saprolegniomycetes</taxon>
        <taxon>Saprolegniales</taxon>
        <taxon>Verrucalvaceae</taxon>
        <taxon>Aphanomyces</taxon>
    </lineage>
</organism>